<evidence type="ECO:0000313" key="2">
    <source>
        <dbReference type="EMBL" id="EDM16405.1"/>
    </source>
</evidence>
<feature type="non-terminal residue" evidence="2">
    <location>
        <position position="94"/>
    </location>
</feature>
<name>A6HR17_RAT</name>
<dbReference type="EMBL" id="CH473950">
    <property type="protein sequence ID" value="EDM16405.1"/>
    <property type="molecule type" value="Genomic_DNA"/>
</dbReference>
<dbReference type="InterPro" id="IPR039782">
    <property type="entry name" value="VPS13B"/>
</dbReference>
<dbReference type="PANTHER" id="PTHR12517">
    <property type="entry name" value="VACUOLAR PROTEIN SORTING-ASSOCIATED PROTEIN 13B"/>
    <property type="match status" value="1"/>
</dbReference>
<sequence>MASSIQRHQERRAILTPILTDFSVRITGAPAIIFTKIISPENLHMEEVLVCGHSLEVNITTSLDFFLSVAQVQLLHQLVAANMTGSEPSAKATE</sequence>
<proteinExistence type="predicted"/>
<organism evidence="2 3">
    <name type="scientific">Rattus norvegicus</name>
    <name type="common">Rat</name>
    <dbReference type="NCBI Taxonomy" id="10116"/>
    <lineage>
        <taxon>Eukaryota</taxon>
        <taxon>Metazoa</taxon>
        <taxon>Chordata</taxon>
        <taxon>Craniata</taxon>
        <taxon>Vertebrata</taxon>
        <taxon>Euteleostomi</taxon>
        <taxon>Mammalia</taxon>
        <taxon>Eutheria</taxon>
        <taxon>Euarchontoglires</taxon>
        <taxon>Glires</taxon>
        <taxon>Rodentia</taxon>
        <taxon>Myomorpha</taxon>
        <taxon>Muroidea</taxon>
        <taxon>Muridae</taxon>
        <taxon>Murinae</taxon>
        <taxon>Rattus</taxon>
    </lineage>
</organism>
<dbReference type="InterPro" id="IPR056747">
    <property type="entry name" value="VPS13-like_M"/>
</dbReference>
<evidence type="ECO:0000313" key="3">
    <source>
        <dbReference type="Proteomes" id="UP000234681"/>
    </source>
</evidence>
<dbReference type="Proteomes" id="UP000234681">
    <property type="component" value="Chromosome 7"/>
</dbReference>
<dbReference type="Pfam" id="PF25033">
    <property type="entry name" value="VPS13_M"/>
    <property type="match status" value="1"/>
</dbReference>
<dbReference type="PANTHER" id="PTHR12517:SF0">
    <property type="entry name" value="INTERMEMBRANE LIPID TRANSFER PROTEIN VPS13B"/>
    <property type="match status" value="1"/>
</dbReference>
<feature type="domain" description="VPS13-like middle region" evidence="1">
    <location>
        <begin position="1"/>
        <end position="93"/>
    </location>
</feature>
<protein>
    <submittedName>
        <fullName evidence="2">RCG64417</fullName>
    </submittedName>
</protein>
<dbReference type="AlphaFoldDB" id="A6HR17"/>
<evidence type="ECO:0000259" key="1">
    <source>
        <dbReference type="Pfam" id="PF25033"/>
    </source>
</evidence>
<accession>A6HR17</accession>
<gene>
    <name evidence="2" type="ORF">rCG_64417</name>
</gene>
<reference evidence="2 3" key="1">
    <citation type="submission" date="2005-09" db="EMBL/GenBank/DDBJ databases">
        <authorList>
            <person name="Mural R.J."/>
            <person name="Li P.W."/>
            <person name="Adams M.D."/>
            <person name="Amanatides P.G."/>
            <person name="Baden-Tillson H."/>
            <person name="Barnstead M."/>
            <person name="Chin S.H."/>
            <person name="Dew I."/>
            <person name="Evans C.A."/>
            <person name="Ferriera S."/>
            <person name="Flanigan M."/>
            <person name="Fosler C."/>
            <person name="Glodek A."/>
            <person name="Gu Z."/>
            <person name="Holt R.A."/>
            <person name="Jennings D."/>
            <person name="Kraft C.L."/>
            <person name="Lu F."/>
            <person name="Nguyen T."/>
            <person name="Nusskern D.R."/>
            <person name="Pfannkoch C.M."/>
            <person name="Sitter C."/>
            <person name="Sutton G.G."/>
            <person name="Venter J.C."/>
            <person name="Wang Z."/>
            <person name="Woodage T."/>
            <person name="Zheng X.H."/>
            <person name="Zhong F."/>
        </authorList>
    </citation>
    <scope>NUCLEOTIDE SEQUENCE [LARGE SCALE GENOMIC DNA]</scope>
    <source>
        <strain>BN</strain>
        <strain evidence="3">Sprague-Dawley</strain>
    </source>
</reference>